<sequence length="153" mass="16214">MLLPSRAGCNGPRICSRVRGRGGSSQFWYCSRCKKATCQPEKPHVPPLLAIDVLFKDKYPPLAVTSDDSQVFPSLSLASPFIHRISAANSPSISTLAHFAAVSNNESPPTCGSAPASSSARRPRRGLFGLIISVCYAPGRLSGPGPAKYADDV</sequence>
<reference evidence="1" key="2">
    <citation type="submission" date="2023-05" db="EMBL/GenBank/DDBJ databases">
        <authorList>
            <consortium name="Lawrence Berkeley National Laboratory"/>
            <person name="Steindorff A."/>
            <person name="Hensen N."/>
            <person name="Bonometti L."/>
            <person name="Westerberg I."/>
            <person name="Brannstrom I.O."/>
            <person name="Guillou S."/>
            <person name="Cros-Aarteil S."/>
            <person name="Calhoun S."/>
            <person name="Haridas S."/>
            <person name="Kuo A."/>
            <person name="Mondo S."/>
            <person name="Pangilinan J."/>
            <person name="Riley R."/>
            <person name="Labutti K."/>
            <person name="Andreopoulos B."/>
            <person name="Lipzen A."/>
            <person name="Chen C."/>
            <person name="Yanf M."/>
            <person name="Daum C."/>
            <person name="Ng V."/>
            <person name="Clum A."/>
            <person name="Ohm R."/>
            <person name="Martin F."/>
            <person name="Silar P."/>
            <person name="Natvig D."/>
            <person name="Lalanne C."/>
            <person name="Gautier V."/>
            <person name="Ament-Velasquez S.L."/>
            <person name="Kruys A."/>
            <person name="Hutchinson M.I."/>
            <person name="Powell A.J."/>
            <person name="Barry K."/>
            <person name="Miller A.N."/>
            <person name="Grigoriev I.V."/>
            <person name="Debuchy R."/>
            <person name="Gladieux P."/>
            <person name="Thoren M.H."/>
            <person name="Johannesson H."/>
        </authorList>
    </citation>
    <scope>NUCLEOTIDE SEQUENCE</scope>
    <source>
        <strain evidence="1">CBS 731.68</strain>
    </source>
</reference>
<dbReference type="Proteomes" id="UP001302602">
    <property type="component" value="Unassembled WGS sequence"/>
</dbReference>
<dbReference type="EMBL" id="MU853227">
    <property type="protein sequence ID" value="KAK4124108.1"/>
    <property type="molecule type" value="Genomic_DNA"/>
</dbReference>
<name>A0AAN6U0D4_9PEZI</name>
<evidence type="ECO:0000313" key="2">
    <source>
        <dbReference type="Proteomes" id="UP001302602"/>
    </source>
</evidence>
<accession>A0AAN6U0D4</accession>
<proteinExistence type="predicted"/>
<organism evidence="1 2">
    <name type="scientific">Parathielavia appendiculata</name>
    <dbReference type="NCBI Taxonomy" id="2587402"/>
    <lineage>
        <taxon>Eukaryota</taxon>
        <taxon>Fungi</taxon>
        <taxon>Dikarya</taxon>
        <taxon>Ascomycota</taxon>
        <taxon>Pezizomycotina</taxon>
        <taxon>Sordariomycetes</taxon>
        <taxon>Sordariomycetidae</taxon>
        <taxon>Sordariales</taxon>
        <taxon>Chaetomiaceae</taxon>
        <taxon>Parathielavia</taxon>
    </lineage>
</organism>
<comment type="caution">
    <text evidence="1">The sequence shown here is derived from an EMBL/GenBank/DDBJ whole genome shotgun (WGS) entry which is preliminary data.</text>
</comment>
<dbReference type="GeneID" id="87827971"/>
<dbReference type="AlphaFoldDB" id="A0AAN6U0D4"/>
<gene>
    <name evidence="1" type="ORF">N657DRAFT_633259</name>
</gene>
<dbReference type="RefSeq" id="XP_062647879.1">
    <property type="nucleotide sequence ID" value="XM_062791202.1"/>
</dbReference>
<evidence type="ECO:0000313" key="1">
    <source>
        <dbReference type="EMBL" id="KAK4124108.1"/>
    </source>
</evidence>
<protein>
    <submittedName>
        <fullName evidence="1">Uncharacterized protein</fullName>
    </submittedName>
</protein>
<keyword evidence="2" id="KW-1185">Reference proteome</keyword>
<reference evidence="1" key="1">
    <citation type="journal article" date="2023" name="Mol. Phylogenet. Evol.">
        <title>Genome-scale phylogeny and comparative genomics of the fungal order Sordariales.</title>
        <authorList>
            <person name="Hensen N."/>
            <person name="Bonometti L."/>
            <person name="Westerberg I."/>
            <person name="Brannstrom I.O."/>
            <person name="Guillou S."/>
            <person name="Cros-Aarteil S."/>
            <person name="Calhoun S."/>
            <person name="Haridas S."/>
            <person name="Kuo A."/>
            <person name="Mondo S."/>
            <person name="Pangilinan J."/>
            <person name="Riley R."/>
            <person name="LaButti K."/>
            <person name="Andreopoulos B."/>
            <person name="Lipzen A."/>
            <person name="Chen C."/>
            <person name="Yan M."/>
            <person name="Daum C."/>
            <person name="Ng V."/>
            <person name="Clum A."/>
            <person name="Steindorff A."/>
            <person name="Ohm R.A."/>
            <person name="Martin F."/>
            <person name="Silar P."/>
            <person name="Natvig D.O."/>
            <person name="Lalanne C."/>
            <person name="Gautier V."/>
            <person name="Ament-Velasquez S.L."/>
            <person name="Kruys A."/>
            <person name="Hutchinson M.I."/>
            <person name="Powell A.J."/>
            <person name="Barry K."/>
            <person name="Miller A.N."/>
            <person name="Grigoriev I.V."/>
            <person name="Debuchy R."/>
            <person name="Gladieux P."/>
            <person name="Hiltunen Thoren M."/>
            <person name="Johannesson H."/>
        </authorList>
    </citation>
    <scope>NUCLEOTIDE SEQUENCE</scope>
    <source>
        <strain evidence="1">CBS 731.68</strain>
    </source>
</reference>